<proteinExistence type="predicted"/>
<dbReference type="PROSITE" id="PS50088">
    <property type="entry name" value="ANK_REPEAT"/>
    <property type="match status" value="3"/>
</dbReference>
<evidence type="ECO:0000313" key="5">
    <source>
        <dbReference type="Proteomes" id="UP000294028"/>
    </source>
</evidence>
<sequence>MSEDKGPDDLYISTDIESAIIQGDTEEFDELIDDADLTHRSDNGSTLLHKAAGADRPEIARELIDRGIDLDAQNGGGITPLLHALEVESYDTVEVLLEAGADPNILDNKGRYPLAMTVINGREDRKYMKMLLEYGADPTAMDESGQSVLEWVRMLGYTDVVELMESYVDE</sequence>
<organism evidence="4 5">
    <name type="scientific">Halogeometricum borinquense</name>
    <dbReference type="NCBI Taxonomy" id="60847"/>
    <lineage>
        <taxon>Archaea</taxon>
        <taxon>Methanobacteriati</taxon>
        <taxon>Methanobacteriota</taxon>
        <taxon>Stenosarchaea group</taxon>
        <taxon>Halobacteria</taxon>
        <taxon>Halobacteriales</taxon>
        <taxon>Haloferacaceae</taxon>
        <taxon>Halogeometricum</taxon>
    </lineage>
</organism>
<dbReference type="PANTHER" id="PTHR24198:SF165">
    <property type="entry name" value="ANKYRIN REPEAT-CONTAINING PROTEIN-RELATED"/>
    <property type="match status" value="1"/>
</dbReference>
<feature type="repeat" description="ANK" evidence="3">
    <location>
        <begin position="43"/>
        <end position="75"/>
    </location>
</feature>
<keyword evidence="2 3" id="KW-0040">ANK repeat</keyword>
<dbReference type="SMART" id="SM00248">
    <property type="entry name" value="ANK"/>
    <property type="match status" value="3"/>
</dbReference>
<evidence type="ECO:0000256" key="3">
    <source>
        <dbReference type="PROSITE-ProRule" id="PRU00023"/>
    </source>
</evidence>
<reference evidence="4 5" key="1">
    <citation type="submission" date="2018-12" db="EMBL/GenBank/DDBJ databases">
        <title>Genome analysis provides insights into bioremediation potentialities of Halogeometricum borinquense strain N11.</title>
        <authorList>
            <person name="Najjari A."/>
            <person name="Youssef N."/>
            <person name="Fhoula I."/>
            <person name="Ben Dhia O."/>
            <person name="Mahjoubi M."/>
            <person name="Ouzari H.I."/>
            <person name="Cherif A."/>
        </authorList>
    </citation>
    <scope>NUCLEOTIDE SEQUENCE [LARGE SCALE GENOMIC DNA]</scope>
    <source>
        <strain evidence="4 5">N11</strain>
    </source>
</reference>
<dbReference type="Pfam" id="PF12796">
    <property type="entry name" value="Ank_2"/>
    <property type="match status" value="1"/>
</dbReference>
<accession>A0A482TIV8</accession>
<dbReference type="EMBL" id="RZHH01000002">
    <property type="protein sequence ID" value="RYJ13291.1"/>
    <property type="molecule type" value="Genomic_DNA"/>
</dbReference>
<dbReference type="PROSITE" id="PS50297">
    <property type="entry name" value="ANK_REP_REGION"/>
    <property type="match status" value="3"/>
</dbReference>
<feature type="repeat" description="ANK" evidence="3">
    <location>
        <begin position="76"/>
        <end position="108"/>
    </location>
</feature>
<comment type="caution">
    <text evidence="4">The sequence shown here is derived from an EMBL/GenBank/DDBJ whole genome shotgun (WGS) entry which is preliminary data.</text>
</comment>
<dbReference type="Proteomes" id="UP000294028">
    <property type="component" value="Unassembled WGS sequence"/>
</dbReference>
<evidence type="ECO:0000313" key="4">
    <source>
        <dbReference type="EMBL" id="RYJ13291.1"/>
    </source>
</evidence>
<dbReference type="InterPro" id="IPR002110">
    <property type="entry name" value="Ankyrin_rpt"/>
</dbReference>
<name>A0A482TIV8_9EURY</name>
<dbReference type="Gene3D" id="1.25.40.20">
    <property type="entry name" value="Ankyrin repeat-containing domain"/>
    <property type="match status" value="1"/>
</dbReference>
<dbReference type="InterPro" id="IPR036770">
    <property type="entry name" value="Ankyrin_rpt-contain_sf"/>
</dbReference>
<feature type="repeat" description="ANK" evidence="3">
    <location>
        <begin position="109"/>
        <end position="143"/>
    </location>
</feature>
<evidence type="ECO:0000256" key="1">
    <source>
        <dbReference type="ARBA" id="ARBA00022737"/>
    </source>
</evidence>
<dbReference type="RefSeq" id="WP_129783725.1">
    <property type="nucleotide sequence ID" value="NZ_RZHH01000002.1"/>
</dbReference>
<dbReference type="SUPFAM" id="SSF48403">
    <property type="entry name" value="Ankyrin repeat"/>
    <property type="match status" value="1"/>
</dbReference>
<gene>
    <name evidence="4" type="ORF">ELS19_04455</name>
</gene>
<dbReference type="AlphaFoldDB" id="A0A482TIV8"/>
<keyword evidence="1" id="KW-0677">Repeat</keyword>
<dbReference type="PANTHER" id="PTHR24198">
    <property type="entry name" value="ANKYRIN REPEAT AND PROTEIN KINASE DOMAIN-CONTAINING PROTEIN"/>
    <property type="match status" value="1"/>
</dbReference>
<evidence type="ECO:0000256" key="2">
    <source>
        <dbReference type="ARBA" id="ARBA00023043"/>
    </source>
</evidence>
<protein>
    <submittedName>
        <fullName evidence="4">Ankyrin repeat domain-containing protein</fullName>
    </submittedName>
</protein>
<dbReference type="PRINTS" id="PR01415">
    <property type="entry name" value="ANKYRIN"/>
</dbReference>